<dbReference type="InterPro" id="IPR023214">
    <property type="entry name" value="HAD_sf"/>
</dbReference>
<protein>
    <submittedName>
        <fullName evidence="1">Uncharacterized protein</fullName>
    </submittedName>
</protein>
<dbReference type="InterPro" id="IPR036412">
    <property type="entry name" value="HAD-like_sf"/>
</dbReference>
<accession>A0A7S0ZVW7</accession>
<sequence length="186" mass="20657">MSASRPRYVFFDFDRTLASKMVYEELGGHRAEEAGQLFDNAKSQNHDFWRQAFGGAHRVGRLRWMLKSLRDAGVRIYICSFNDDDVVALALSRVNLIEHFRNKSGQPRILARRLGDKAARVSGALSIFRAQPSSALFVDDMQENCDHVCSANSGIAIHCCGPSGLGEEDIVQVVEHFAPSSRSAQA</sequence>
<organism evidence="1">
    <name type="scientific">Noctiluca scintillans</name>
    <name type="common">Sea sparkle</name>
    <name type="synonym">Red tide dinoflagellate</name>
    <dbReference type="NCBI Taxonomy" id="2966"/>
    <lineage>
        <taxon>Eukaryota</taxon>
        <taxon>Sar</taxon>
        <taxon>Alveolata</taxon>
        <taxon>Dinophyceae</taxon>
        <taxon>Noctilucales</taxon>
        <taxon>Noctilucaceae</taxon>
        <taxon>Noctiluca</taxon>
    </lineage>
</organism>
<reference evidence="1" key="1">
    <citation type="submission" date="2021-01" db="EMBL/GenBank/DDBJ databases">
        <authorList>
            <person name="Corre E."/>
            <person name="Pelletier E."/>
            <person name="Niang G."/>
            <person name="Scheremetjew M."/>
            <person name="Finn R."/>
            <person name="Kale V."/>
            <person name="Holt S."/>
            <person name="Cochrane G."/>
            <person name="Meng A."/>
            <person name="Brown T."/>
            <person name="Cohen L."/>
        </authorList>
    </citation>
    <scope>NUCLEOTIDE SEQUENCE</scope>
</reference>
<evidence type="ECO:0000313" key="1">
    <source>
        <dbReference type="EMBL" id="CAD8834183.1"/>
    </source>
</evidence>
<dbReference type="SUPFAM" id="SSF56784">
    <property type="entry name" value="HAD-like"/>
    <property type="match status" value="1"/>
</dbReference>
<proteinExistence type="predicted"/>
<gene>
    <name evidence="1" type="ORF">NSCI0253_LOCUS8531</name>
</gene>
<name>A0A7S0ZVW7_NOCSC</name>
<dbReference type="Gene3D" id="3.40.50.1000">
    <property type="entry name" value="HAD superfamily/HAD-like"/>
    <property type="match status" value="1"/>
</dbReference>
<dbReference type="AlphaFoldDB" id="A0A7S0ZVW7"/>
<dbReference type="EMBL" id="HBFQ01012179">
    <property type="protein sequence ID" value="CAD8834183.1"/>
    <property type="molecule type" value="Transcribed_RNA"/>
</dbReference>